<accession>A0AAD7N0D0</accession>
<proteinExistence type="predicted"/>
<feature type="compositionally biased region" description="Low complexity" evidence="1">
    <location>
        <begin position="142"/>
        <end position="159"/>
    </location>
</feature>
<feature type="region of interest" description="Disordered" evidence="1">
    <location>
        <begin position="1"/>
        <end position="101"/>
    </location>
</feature>
<evidence type="ECO:0000313" key="3">
    <source>
        <dbReference type="Proteomes" id="UP001215598"/>
    </source>
</evidence>
<keyword evidence="3" id="KW-1185">Reference proteome</keyword>
<organism evidence="2 3">
    <name type="scientific">Mycena metata</name>
    <dbReference type="NCBI Taxonomy" id="1033252"/>
    <lineage>
        <taxon>Eukaryota</taxon>
        <taxon>Fungi</taxon>
        <taxon>Dikarya</taxon>
        <taxon>Basidiomycota</taxon>
        <taxon>Agaricomycotina</taxon>
        <taxon>Agaricomycetes</taxon>
        <taxon>Agaricomycetidae</taxon>
        <taxon>Agaricales</taxon>
        <taxon>Marasmiineae</taxon>
        <taxon>Mycenaceae</taxon>
        <taxon>Mycena</taxon>
    </lineage>
</organism>
<feature type="region of interest" description="Disordered" evidence="1">
    <location>
        <begin position="920"/>
        <end position="940"/>
    </location>
</feature>
<dbReference type="AlphaFoldDB" id="A0AAD7N0D0"/>
<gene>
    <name evidence="2" type="ORF">B0H16DRAFT_1761349</name>
</gene>
<name>A0AAD7N0D0_9AGAR</name>
<dbReference type="EMBL" id="JARKIB010000111">
    <property type="protein sequence ID" value="KAJ7738653.1"/>
    <property type="molecule type" value="Genomic_DNA"/>
</dbReference>
<sequence length="1141" mass="126461">MDGMQLPPQFWDSSGETRRRPPPVYSASVADGPPPFVPADYGPTSAPMMDQGFFNLSAPPLPPTATRPPSTGSSAGDLFDDSYGFQQVAERPPSTSSSADNLFYDSYNIDLLMGAVPQPSESSSRFSSAPPLSIAEDDDWSSRGWLSSNSRSPSAAPPSGYDSPSGDYPLSVSVEIGPWEDNRAPDPSSVEPDIHPVDEAKDIDALLGWDYEPSNVKWLDSDVSSEVAEFPEGMMLTAKQKIYAFHRVKGCPSQFPFFRQRTAFLIDLTEVPDVNPDPEVTVDQLIRDQDTHSWGRSTGGRSKPDAFLPGSFFGLSGNSTVACRRAAPECAGVAACESLDPAFLKQERRELDPEDIRILAAATIRTREMQDNTEVGRTLAFHHSLQSWHCKGIRPNGTQCDGSLCLRKLNTPIRNKNHILLCSKRNEALAHPTLHSQVQILDLVSEDLFVKVMNGERIIDEEDTAGTCSRVVSGRTGSKGKAICPFNHHRNGLPYVAKIEPLSCTAKMHIYCPWETRHPELARMAIVVPVPTSGHSHPPPPKTKCTHAVAARYRECVRKFGPGATVNKVENAQSTKDLLGGKTPSLFHPGLISRDTKTRIIQEVKAEWNELSSTAVNTRQQVATYLADQEALSDEKRYLQSSLSRDGKRVIFGAHSKLLCSIHDLRTLDCDTTFKPVAGKMQIFEINGWLVAINESVTVMRVWMEVHDRATYKTVWEEIQRLVLKLTKKQLKFKGLHKGGKILGLNSDMEAAPLLGFADAFAPTVDLEHVRSVVVADPQTLLSYVLRICYAHVNRGMPDLLEHSPETRKRIFDFKYLKTPEEVGTFSAWLATLADPNGVLKRWWGHKTMHSWLLRGVIHCLSNIPLEHWNTMEATTNLGEAQHAWNNAQTGISMGLIESFKKYEELDIRRAEEIEVRKSTAVSRTSRNEKSRRAHAADSTVVGLQTELSEMRDALRVARGDAKSERSAEGVHRVRELENTIVDLESELKLTKAEAKSNSSGRVRAPKAPGGTILPTPPQPIRNPEPVSHNSESATAVSSELRVTSPTSDVTITDSAVDPPGTRRSARKRSQADSAAATVSTPSSKRQKKLEDPLLGWVMQDPDTGEKLTGHEWVERYPDEFAKRYKKDHQRYLEYIAQSVD</sequence>
<feature type="compositionally biased region" description="Polar residues" evidence="1">
    <location>
        <begin position="1028"/>
        <end position="1054"/>
    </location>
</feature>
<comment type="caution">
    <text evidence="2">The sequence shown here is derived from an EMBL/GenBank/DDBJ whole genome shotgun (WGS) entry which is preliminary data.</text>
</comment>
<feature type="compositionally biased region" description="Low complexity" evidence="1">
    <location>
        <begin position="117"/>
        <end position="133"/>
    </location>
</feature>
<reference evidence="2" key="1">
    <citation type="submission" date="2023-03" db="EMBL/GenBank/DDBJ databases">
        <title>Massive genome expansion in bonnet fungi (Mycena s.s.) driven by repeated elements and novel gene families across ecological guilds.</title>
        <authorList>
            <consortium name="Lawrence Berkeley National Laboratory"/>
            <person name="Harder C.B."/>
            <person name="Miyauchi S."/>
            <person name="Viragh M."/>
            <person name="Kuo A."/>
            <person name="Thoen E."/>
            <person name="Andreopoulos B."/>
            <person name="Lu D."/>
            <person name="Skrede I."/>
            <person name="Drula E."/>
            <person name="Henrissat B."/>
            <person name="Morin E."/>
            <person name="Kohler A."/>
            <person name="Barry K."/>
            <person name="LaButti K."/>
            <person name="Morin E."/>
            <person name="Salamov A."/>
            <person name="Lipzen A."/>
            <person name="Mereny Z."/>
            <person name="Hegedus B."/>
            <person name="Baldrian P."/>
            <person name="Stursova M."/>
            <person name="Weitz H."/>
            <person name="Taylor A."/>
            <person name="Grigoriev I.V."/>
            <person name="Nagy L.G."/>
            <person name="Martin F."/>
            <person name="Kauserud H."/>
        </authorList>
    </citation>
    <scope>NUCLEOTIDE SEQUENCE</scope>
    <source>
        <strain evidence="2">CBHHK182m</strain>
    </source>
</reference>
<protein>
    <submittedName>
        <fullName evidence="2">Uncharacterized protein</fullName>
    </submittedName>
</protein>
<dbReference type="Proteomes" id="UP001215598">
    <property type="component" value="Unassembled WGS sequence"/>
</dbReference>
<evidence type="ECO:0000256" key="1">
    <source>
        <dbReference type="SAM" id="MobiDB-lite"/>
    </source>
</evidence>
<feature type="region of interest" description="Disordered" evidence="1">
    <location>
        <begin position="117"/>
        <end position="167"/>
    </location>
</feature>
<feature type="region of interest" description="Disordered" evidence="1">
    <location>
        <begin position="992"/>
        <end position="1089"/>
    </location>
</feature>
<evidence type="ECO:0000313" key="2">
    <source>
        <dbReference type="EMBL" id="KAJ7738653.1"/>
    </source>
</evidence>